<dbReference type="AlphaFoldDB" id="A0A3B1CAR2"/>
<reference evidence="2" key="1">
    <citation type="submission" date="2018-06" db="EMBL/GenBank/DDBJ databases">
        <authorList>
            <person name="Zhirakovskaya E."/>
        </authorList>
    </citation>
    <scope>NUCLEOTIDE SEQUENCE</scope>
</reference>
<dbReference type="PANTHER" id="PTHR35038">
    <property type="entry name" value="DISSIMILATORY SULFITE REDUCTASE SIRA"/>
    <property type="match status" value="1"/>
</dbReference>
<sequence length="502" mass="56590">MGFIYGGFFLTHFKDTAGSLRFWHILAGVFCLVYFGAISPADAQIVKNLKRPGSLSSAHAELDAIKNCGMCHERSGELSNAKCLECHTEVADSPEILRGNHQANRGINCQDCHSDHKGRAFGMGKWDPTTFDHDKTDHKLTGKHAGLACDQCHKPNKVSKIIRYKPRKKPRKCSAGGCHNNKARNNVHGRQFIRQDCKNCHSLKTGWLPSTFSHDTYEYEGYKLVGGHKGVKCAKCHKKNKKDVIIYRPVNTMNCGDSPCHTDFHAGSLSDQTCEKCHQESNWLDLLFNHQEQSTFTITGKHLDADCEQCHKNRKWKPVEKKCISCHRKDDMHLEKLGSHCEECHDDASWDPRKFNHTLTGFKLGGAHAGMTCDDCHAKSDGVGLYGGLGQECIRCHVDPHLNQFGSFCMGCHSDKTWLPDKFRHSDTAFRLEGEHRMLECEACHKNRIYRNTPMDCYACHATDLLEAGPVPAHSFAGIADCIDCHRAYSWTPARTRNEHKQ</sequence>
<dbReference type="Gene3D" id="3.90.10.10">
    <property type="entry name" value="Cytochrome C3"/>
    <property type="match status" value="4"/>
</dbReference>
<accession>A0A3B1CAR2</accession>
<evidence type="ECO:0000313" key="2">
    <source>
        <dbReference type="EMBL" id="VAX21743.1"/>
    </source>
</evidence>
<dbReference type="EMBL" id="UOGC01000124">
    <property type="protein sequence ID" value="VAX21743.1"/>
    <property type="molecule type" value="Genomic_DNA"/>
</dbReference>
<organism evidence="2">
    <name type="scientific">hydrothermal vent metagenome</name>
    <dbReference type="NCBI Taxonomy" id="652676"/>
    <lineage>
        <taxon>unclassified sequences</taxon>
        <taxon>metagenomes</taxon>
        <taxon>ecological metagenomes</taxon>
    </lineage>
</organism>
<keyword evidence="1" id="KW-0732">Signal</keyword>
<gene>
    <name evidence="2" type="ORF">MNBD_NITROSPINAE01-823</name>
</gene>
<evidence type="ECO:0000256" key="1">
    <source>
        <dbReference type="ARBA" id="ARBA00022729"/>
    </source>
</evidence>
<proteinExistence type="predicted"/>
<dbReference type="InterPro" id="IPR036280">
    <property type="entry name" value="Multihaem_cyt_sf"/>
</dbReference>
<dbReference type="SUPFAM" id="SSF48695">
    <property type="entry name" value="Multiheme cytochromes"/>
    <property type="match status" value="2"/>
</dbReference>
<name>A0A3B1CAR2_9ZZZZ</name>
<dbReference type="Gene3D" id="1.10.1130.10">
    <property type="entry name" value="Flavocytochrome C3, Chain A"/>
    <property type="match status" value="1"/>
</dbReference>
<dbReference type="PANTHER" id="PTHR35038:SF8">
    <property type="entry name" value="C-TYPE POLYHEME CYTOCHROME OMCC"/>
    <property type="match status" value="1"/>
</dbReference>
<dbReference type="InterPro" id="IPR051829">
    <property type="entry name" value="Multiheme_Cytochr_ET"/>
</dbReference>
<protein>
    <submittedName>
        <fullName evidence="2">Uncharacterized protein</fullName>
    </submittedName>
</protein>